<evidence type="ECO:0000256" key="1">
    <source>
        <dbReference type="ARBA" id="ARBA00022942"/>
    </source>
</evidence>
<feature type="non-terminal residue" evidence="2">
    <location>
        <position position="61"/>
    </location>
</feature>
<dbReference type="EMBL" id="CAJOBG010093577">
    <property type="protein sequence ID" value="CAF4673964.1"/>
    <property type="molecule type" value="Genomic_DNA"/>
</dbReference>
<evidence type="ECO:0000313" key="2">
    <source>
        <dbReference type="EMBL" id="CAF4673964.1"/>
    </source>
</evidence>
<organism evidence="2 3">
    <name type="scientific">Rotaria magnacalcarata</name>
    <dbReference type="NCBI Taxonomy" id="392030"/>
    <lineage>
        <taxon>Eukaryota</taxon>
        <taxon>Metazoa</taxon>
        <taxon>Spiralia</taxon>
        <taxon>Gnathifera</taxon>
        <taxon>Rotifera</taxon>
        <taxon>Eurotatoria</taxon>
        <taxon>Bdelloidea</taxon>
        <taxon>Philodinida</taxon>
        <taxon>Philodinidae</taxon>
        <taxon>Rotaria</taxon>
    </lineage>
</organism>
<dbReference type="Proteomes" id="UP000663866">
    <property type="component" value="Unassembled WGS sequence"/>
</dbReference>
<name>A0A821GXD3_9BILA</name>
<keyword evidence="1" id="KW-0647">Proteasome</keyword>
<dbReference type="InterPro" id="IPR029055">
    <property type="entry name" value="Ntn_hydrolases_N"/>
</dbReference>
<evidence type="ECO:0000313" key="3">
    <source>
        <dbReference type="Proteomes" id="UP000663866"/>
    </source>
</evidence>
<dbReference type="PANTHER" id="PTHR11599">
    <property type="entry name" value="PROTEASOME SUBUNIT ALPHA/BETA"/>
    <property type="match status" value="1"/>
</dbReference>
<feature type="non-terminal residue" evidence="2">
    <location>
        <position position="1"/>
    </location>
</feature>
<proteinExistence type="predicted"/>
<dbReference type="GO" id="GO:0051603">
    <property type="term" value="P:proteolysis involved in protein catabolic process"/>
    <property type="evidence" value="ECO:0007669"/>
    <property type="project" value="InterPro"/>
</dbReference>
<dbReference type="InterPro" id="IPR001353">
    <property type="entry name" value="Proteasome_sua/b"/>
</dbReference>
<reference evidence="2" key="1">
    <citation type="submission" date="2021-02" db="EMBL/GenBank/DDBJ databases">
        <authorList>
            <person name="Nowell W R."/>
        </authorList>
    </citation>
    <scope>NUCLEOTIDE SEQUENCE</scope>
</reference>
<dbReference type="InterPro" id="IPR050115">
    <property type="entry name" value="Proteasome_alpha"/>
</dbReference>
<comment type="caution">
    <text evidence="2">The sequence shown here is derived from an EMBL/GenBank/DDBJ whole genome shotgun (WGS) entry which is preliminary data.</text>
</comment>
<dbReference type="GO" id="GO:0005839">
    <property type="term" value="C:proteasome core complex"/>
    <property type="evidence" value="ECO:0007669"/>
    <property type="project" value="InterPro"/>
</dbReference>
<dbReference type="SUPFAM" id="SSF56235">
    <property type="entry name" value="N-terminal nucleophile aminohydrolases (Ntn hydrolases)"/>
    <property type="match status" value="1"/>
</dbReference>
<accession>A0A821GXD3</accession>
<keyword evidence="3" id="KW-1185">Reference proteome</keyword>
<sequence>RFMRTECINHSYGFEKPMPVTRLMNQVSNKCQVPTQRYGRRPFGVGFLMAGYDVGSLNEHS</sequence>
<protein>
    <submittedName>
        <fullName evidence="2">Uncharacterized protein</fullName>
    </submittedName>
</protein>
<dbReference type="Pfam" id="PF00227">
    <property type="entry name" value="Proteasome"/>
    <property type="match status" value="1"/>
</dbReference>
<dbReference type="AlphaFoldDB" id="A0A821GXD3"/>
<dbReference type="Gene3D" id="3.60.20.10">
    <property type="entry name" value="Glutamine Phosphoribosylpyrophosphate, subunit 1, domain 1"/>
    <property type="match status" value="1"/>
</dbReference>
<gene>
    <name evidence="2" type="ORF">OVN521_LOCUS47502</name>
</gene>